<feature type="transmembrane region" description="Helical" evidence="10">
    <location>
        <begin position="131"/>
        <end position="156"/>
    </location>
</feature>
<feature type="transmembrane region" description="Helical" evidence="10">
    <location>
        <begin position="176"/>
        <end position="200"/>
    </location>
</feature>
<keyword evidence="3 10" id="KW-0716">Sensory transduction</keyword>
<evidence type="ECO:0000256" key="8">
    <source>
        <dbReference type="ARBA" id="ARBA00023170"/>
    </source>
</evidence>
<keyword evidence="4 10" id="KW-0812">Transmembrane</keyword>
<evidence type="ECO:0000256" key="3">
    <source>
        <dbReference type="ARBA" id="ARBA00022606"/>
    </source>
</evidence>
<feature type="transmembrane region" description="Helical" evidence="10">
    <location>
        <begin position="346"/>
        <end position="366"/>
    </location>
</feature>
<dbReference type="PANTHER" id="PTHR21137">
    <property type="entry name" value="ODORANT RECEPTOR"/>
    <property type="match status" value="1"/>
</dbReference>
<evidence type="ECO:0000256" key="10">
    <source>
        <dbReference type="RuleBase" id="RU351113"/>
    </source>
</evidence>
<comment type="similarity">
    <text evidence="10">Belongs to the insect chemoreceptor superfamily. Heteromeric odorant receptor channel (TC 1.A.69) family.</text>
</comment>
<feature type="transmembrane region" description="Helical" evidence="10">
    <location>
        <begin position="268"/>
        <end position="295"/>
    </location>
</feature>
<evidence type="ECO:0000313" key="11">
    <source>
        <dbReference type="Proteomes" id="UP001652621"/>
    </source>
</evidence>
<dbReference type="PANTHER" id="PTHR21137:SF35">
    <property type="entry name" value="ODORANT RECEPTOR 19A-RELATED"/>
    <property type="match status" value="1"/>
</dbReference>
<dbReference type="InterPro" id="IPR004117">
    <property type="entry name" value="7tm6_olfct_rcpt"/>
</dbReference>
<comment type="subcellular location">
    <subcellularLocation>
        <location evidence="1 10">Cell membrane</location>
        <topology evidence="1 10">Multi-pass membrane protein</topology>
    </subcellularLocation>
</comment>
<accession>A0ABM3V248</accession>
<keyword evidence="2" id="KW-1003">Cell membrane</keyword>
<name>A0ABM3V248_MUSDO</name>
<keyword evidence="6 10" id="KW-1133">Transmembrane helix</keyword>
<evidence type="ECO:0000256" key="1">
    <source>
        <dbReference type="ARBA" id="ARBA00004651"/>
    </source>
</evidence>
<dbReference type="Proteomes" id="UP001652621">
    <property type="component" value="Unplaced"/>
</dbReference>
<evidence type="ECO:0000256" key="2">
    <source>
        <dbReference type="ARBA" id="ARBA00022475"/>
    </source>
</evidence>
<keyword evidence="5 10" id="KW-0552">Olfaction</keyword>
<evidence type="ECO:0000313" key="12">
    <source>
        <dbReference type="RefSeq" id="XP_058979855.1"/>
    </source>
</evidence>
<dbReference type="Pfam" id="PF02949">
    <property type="entry name" value="7tm_6"/>
    <property type="match status" value="1"/>
</dbReference>
<dbReference type="GeneID" id="131803008"/>
<evidence type="ECO:0000256" key="4">
    <source>
        <dbReference type="ARBA" id="ARBA00022692"/>
    </source>
</evidence>
<dbReference type="RefSeq" id="XP_058979855.1">
    <property type="nucleotide sequence ID" value="XM_059123872.1"/>
</dbReference>
<sequence length="410" mass="47234">MAKTLVQRYEAIVRLIKICSAFCGANIFNPTYMMNILTWTVIIFINLYFAFTGYTLYVNIYIEKDWPNILQVLCCLGSAMQGYCKLLNAIGNKDNIRYLTDELREIYRKYDLKHTDYRCCLQKSINTVNRFIKCMAIIHFSITMSLIAVVPFHRVVFNERIFVMQFLLPGIDPNTAYGYLVMNCMHCICILFGSFGNFAADLCFFTIVSHVPLFKDLLRCKCQDLNDILEGGKDVEQEGIGDCQILLKDIFQWHQKYMIYITTVKDNYFWVLIIEMGTVALSLASTLFCLILGTWPGGLTYLAYCLMMLYIYCGLGTLVEVTNDGFIDSGYTDVIWYKLPMVERKMIQMMVMMAQNTGGLTIGSVVPLTMNTGLQLTKAIYTMTMMLIIFLNKRHQKVSVKIRLIFFFKG</sequence>
<evidence type="ECO:0000256" key="5">
    <source>
        <dbReference type="ARBA" id="ARBA00022725"/>
    </source>
</evidence>
<reference evidence="12" key="1">
    <citation type="submission" date="2025-08" db="UniProtKB">
        <authorList>
            <consortium name="RefSeq"/>
        </authorList>
    </citation>
    <scope>IDENTIFICATION</scope>
    <source>
        <strain evidence="12">Aabys</strain>
        <tissue evidence="12">Whole body</tissue>
    </source>
</reference>
<comment type="caution">
    <text evidence="10">Lacks conserved residue(s) required for the propagation of feature annotation.</text>
</comment>
<gene>
    <name evidence="12" type="primary">LOC131803008</name>
</gene>
<evidence type="ECO:0000256" key="9">
    <source>
        <dbReference type="ARBA" id="ARBA00023224"/>
    </source>
</evidence>
<evidence type="ECO:0000256" key="7">
    <source>
        <dbReference type="ARBA" id="ARBA00023136"/>
    </source>
</evidence>
<protein>
    <recommendedName>
        <fullName evidence="10">Odorant receptor</fullName>
    </recommendedName>
</protein>
<feature type="transmembrane region" description="Helical" evidence="10">
    <location>
        <begin position="372"/>
        <end position="391"/>
    </location>
</feature>
<keyword evidence="7 10" id="KW-0472">Membrane</keyword>
<organism evidence="11 12">
    <name type="scientific">Musca domestica</name>
    <name type="common">House fly</name>
    <dbReference type="NCBI Taxonomy" id="7370"/>
    <lineage>
        <taxon>Eukaryota</taxon>
        <taxon>Metazoa</taxon>
        <taxon>Ecdysozoa</taxon>
        <taxon>Arthropoda</taxon>
        <taxon>Hexapoda</taxon>
        <taxon>Insecta</taxon>
        <taxon>Pterygota</taxon>
        <taxon>Neoptera</taxon>
        <taxon>Endopterygota</taxon>
        <taxon>Diptera</taxon>
        <taxon>Brachycera</taxon>
        <taxon>Muscomorpha</taxon>
        <taxon>Muscoidea</taxon>
        <taxon>Muscidae</taxon>
        <taxon>Musca</taxon>
    </lineage>
</organism>
<evidence type="ECO:0000256" key="6">
    <source>
        <dbReference type="ARBA" id="ARBA00022989"/>
    </source>
</evidence>
<keyword evidence="11" id="KW-1185">Reference proteome</keyword>
<keyword evidence="9 10" id="KW-0807">Transducer</keyword>
<keyword evidence="8 10" id="KW-0675">Receptor</keyword>
<feature type="transmembrane region" description="Helical" evidence="10">
    <location>
        <begin position="301"/>
        <end position="319"/>
    </location>
</feature>
<feature type="transmembrane region" description="Helical" evidence="10">
    <location>
        <begin position="36"/>
        <end position="57"/>
    </location>
</feature>
<feature type="transmembrane region" description="Helical" evidence="10">
    <location>
        <begin position="12"/>
        <end position="30"/>
    </location>
</feature>
<proteinExistence type="inferred from homology"/>